<evidence type="ECO:0000313" key="1">
    <source>
        <dbReference type="EMBL" id="GEO18867.1"/>
    </source>
</evidence>
<proteinExistence type="predicted"/>
<keyword evidence="2" id="KW-1185">Reference proteome</keyword>
<sequence>MKQSRRLASNLRWVAQDKVLIDAEQVGHLAGMGGDHQAPLVAGQNACDVTQLTQRPRIQDECGSGFTVQEICGECGDRLFVEHSRADENRIAALDPLVQQDSGAWVDLTRGCLRQAKDQRFG</sequence>
<name>A0A512C491_9HYPH</name>
<organism evidence="1 2">
    <name type="scientific">Microvirga aerophila</name>
    <dbReference type="NCBI Taxonomy" id="670291"/>
    <lineage>
        <taxon>Bacteria</taxon>
        <taxon>Pseudomonadati</taxon>
        <taxon>Pseudomonadota</taxon>
        <taxon>Alphaproteobacteria</taxon>
        <taxon>Hyphomicrobiales</taxon>
        <taxon>Methylobacteriaceae</taxon>
        <taxon>Microvirga</taxon>
    </lineage>
</organism>
<dbReference type="AlphaFoldDB" id="A0A512C491"/>
<reference evidence="1 2" key="1">
    <citation type="submission" date="2019-07" db="EMBL/GenBank/DDBJ databases">
        <title>Whole genome shotgun sequence of Microvirga aerophila NBRC 106136.</title>
        <authorList>
            <person name="Hosoyama A."/>
            <person name="Uohara A."/>
            <person name="Ohji S."/>
            <person name="Ichikawa N."/>
        </authorList>
    </citation>
    <scope>NUCLEOTIDE SEQUENCE [LARGE SCALE GENOMIC DNA]</scope>
    <source>
        <strain evidence="1 2">NBRC 106136</strain>
    </source>
</reference>
<gene>
    <name evidence="1" type="ORF">MAE02_65630</name>
</gene>
<evidence type="ECO:0000313" key="2">
    <source>
        <dbReference type="Proteomes" id="UP000321085"/>
    </source>
</evidence>
<dbReference type="Proteomes" id="UP000321085">
    <property type="component" value="Unassembled WGS sequence"/>
</dbReference>
<accession>A0A512C491</accession>
<comment type="caution">
    <text evidence="1">The sequence shown here is derived from an EMBL/GenBank/DDBJ whole genome shotgun (WGS) entry which is preliminary data.</text>
</comment>
<protein>
    <submittedName>
        <fullName evidence="1">Uncharacterized protein</fullName>
    </submittedName>
</protein>
<dbReference type="EMBL" id="BJYU01000261">
    <property type="protein sequence ID" value="GEO18867.1"/>
    <property type="molecule type" value="Genomic_DNA"/>
</dbReference>